<gene>
    <name evidence="1" type="ORF">HPB48_021948</name>
</gene>
<dbReference type="VEuPathDB" id="VectorBase:HLOH_045588"/>
<protein>
    <submittedName>
        <fullName evidence="1">Uncharacterized protein</fullName>
    </submittedName>
</protein>
<proteinExistence type="predicted"/>
<name>A0A9J6GLX0_HAELO</name>
<evidence type="ECO:0000313" key="2">
    <source>
        <dbReference type="Proteomes" id="UP000821853"/>
    </source>
</evidence>
<accession>A0A9J6GLX0</accession>
<dbReference type="OrthoDB" id="6537918at2759"/>
<dbReference type="AlphaFoldDB" id="A0A9J6GLX0"/>
<dbReference type="Proteomes" id="UP000821853">
    <property type="component" value="Unassembled WGS sequence"/>
</dbReference>
<comment type="caution">
    <text evidence="1">The sequence shown here is derived from an EMBL/GenBank/DDBJ whole genome shotgun (WGS) entry which is preliminary data.</text>
</comment>
<dbReference type="EMBL" id="JABSTR010000008">
    <property type="protein sequence ID" value="KAH9376298.1"/>
    <property type="molecule type" value="Genomic_DNA"/>
</dbReference>
<sequence>MKIIKVWFGIHDTSLAGSVYKALICSPPDHRLLWLENKFTVYIKKFTVVLSRLRQRWPEKTFVALLFTTQSTVETTRFLLQEGFSYVLSKNRNSEPVKALFKGIRQMCFDDDHFHARAFTATLDRIVKAKALCTKEAETPDIDAEEGTATLSEKFHHELGYLTQCQAPTTRSMTYSALS</sequence>
<reference evidence="1 2" key="1">
    <citation type="journal article" date="2020" name="Cell">
        <title>Large-Scale Comparative Analyses of Tick Genomes Elucidate Their Genetic Diversity and Vector Capacities.</title>
        <authorList>
            <consortium name="Tick Genome and Microbiome Consortium (TIGMIC)"/>
            <person name="Jia N."/>
            <person name="Wang J."/>
            <person name="Shi W."/>
            <person name="Du L."/>
            <person name="Sun Y."/>
            <person name="Zhan W."/>
            <person name="Jiang J.F."/>
            <person name="Wang Q."/>
            <person name="Zhang B."/>
            <person name="Ji P."/>
            <person name="Bell-Sakyi L."/>
            <person name="Cui X.M."/>
            <person name="Yuan T.T."/>
            <person name="Jiang B.G."/>
            <person name="Yang W.F."/>
            <person name="Lam T.T."/>
            <person name="Chang Q.C."/>
            <person name="Ding S.J."/>
            <person name="Wang X.J."/>
            <person name="Zhu J.G."/>
            <person name="Ruan X.D."/>
            <person name="Zhao L."/>
            <person name="Wei J.T."/>
            <person name="Ye R.Z."/>
            <person name="Que T.C."/>
            <person name="Du C.H."/>
            <person name="Zhou Y.H."/>
            <person name="Cheng J.X."/>
            <person name="Dai P.F."/>
            <person name="Guo W.B."/>
            <person name="Han X.H."/>
            <person name="Huang E.J."/>
            <person name="Li L.F."/>
            <person name="Wei W."/>
            <person name="Gao Y.C."/>
            <person name="Liu J.Z."/>
            <person name="Shao H.Z."/>
            <person name="Wang X."/>
            <person name="Wang C.C."/>
            <person name="Yang T.C."/>
            <person name="Huo Q.B."/>
            <person name="Li W."/>
            <person name="Chen H.Y."/>
            <person name="Chen S.E."/>
            <person name="Zhou L.G."/>
            <person name="Ni X.B."/>
            <person name="Tian J.H."/>
            <person name="Sheng Y."/>
            <person name="Liu T."/>
            <person name="Pan Y.S."/>
            <person name="Xia L.Y."/>
            <person name="Li J."/>
            <person name="Zhao F."/>
            <person name="Cao W.C."/>
        </authorList>
    </citation>
    <scope>NUCLEOTIDE SEQUENCE [LARGE SCALE GENOMIC DNA]</scope>
    <source>
        <strain evidence="1">HaeL-2018</strain>
    </source>
</reference>
<evidence type="ECO:0000313" key="1">
    <source>
        <dbReference type="EMBL" id="KAH9376298.1"/>
    </source>
</evidence>
<keyword evidence="2" id="KW-1185">Reference proteome</keyword>
<organism evidence="1 2">
    <name type="scientific">Haemaphysalis longicornis</name>
    <name type="common">Bush tick</name>
    <dbReference type="NCBI Taxonomy" id="44386"/>
    <lineage>
        <taxon>Eukaryota</taxon>
        <taxon>Metazoa</taxon>
        <taxon>Ecdysozoa</taxon>
        <taxon>Arthropoda</taxon>
        <taxon>Chelicerata</taxon>
        <taxon>Arachnida</taxon>
        <taxon>Acari</taxon>
        <taxon>Parasitiformes</taxon>
        <taxon>Ixodida</taxon>
        <taxon>Ixodoidea</taxon>
        <taxon>Ixodidae</taxon>
        <taxon>Haemaphysalinae</taxon>
        <taxon>Haemaphysalis</taxon>
    </lineage>
</organism>